<protein>
    <recommendedName>
        <fullName evidence="7">MADS-box domain-containing protein</fullName>
    </recommendedName>
</protein>
<dbReference type="GO" id="GO:0000981">
    <property type="term" value="F:DNA-binding transcription factor activity, RNA polymerase II-specific"/>
    <property type="evidence" value="ECO:0007669"/>
    <property type="project" value="TreeGrafter"/>
</dbReference>
<comment type="subcellular location">
    <subcellularLocation>
        <location evidence="1">Nucleus</location>
    </subcellularLocation>
</comment>
<dbReference type="eggNOG" id="KOG0014">
    <property type="taxonomic scope" value="Eukaryota"/>
</dbReference>
<dbReference type="STRING" id="4537.A0A0E0JSL7"/>
<dbReference type="InterPro" id="IPR036879">
    <property type="entry name" value="TF_MADSbox_sf"/>
</dbReference>
<dbReference type="PANTHER" id="PTHR11945:SF763">
    <property type="entry name" value="MADS-BOX TRANSCRIPTION FACTOR 22"/>
    <property type="match status" value="1"/>
</dbReference>
<dbReference type="AlphaFoldDB" id="A0A0E0JSL7"/>
<dbReference type="SUPFAM" id="SSF55455">
    <property type="entry name" value="SRF-like"/>
    <property type="match status" value="2"/>
</dbReference>
<dbReference type="GO" id="GO:0005634">
    <property type="term" value="C:nucleus"/>
    <property type="evidence" value="ECO:0007669"/>
    <property type="project" value="UniProtKB-SubCell"/>
</dbReference>
<reference evidence="8" key="2">
    <citation type="submission" date="2018-05" db="EMBL/GenBank/DDBJ databases">
        <title>OpunRS2 (Oryza punctata Reference Sequence Version 2).</title>
        <authorList>
            <person name="Zhang J."/>
            <person name="Kudrna D."/>
            <person name="Lee S."/>
            <person name="Talag J."/>
            <person name="Welchert J."/>
            <person name="Wing R.A."/>
        </authorList>
    </citation>
    <scope>NUCLEOTIDE SEQUENCE [LARGE SCALE GENOMIC DNA]</scope>
</reference>
<evidence type="ECO:0000256" key="4">
    <source>
        <dbReference type="ARBA" id="ARBA00023163"/>
    </source>
</evidence>
<name>A0A0E0JSL7_ORYPU</name>
<keyword evidence="2" id="KW-0805">Transcription regulation</keyword>
<keyword evidence="3" id="KW-0238">DNA-binding</keyword>
<dbReference type="OMA" id="RRCRWED"/>
<evidence type="ECO:0000313" key="8">
    <source>
        <dbReference type="EnsemblPlants" id="OPUNC01G40210.1"/>
    </source>
</evidence>
<dbReference type="PANTHER" id="PTHR11945">
    <property type="entry name" value="MADS BOX PROTEIN"/>
    <property type="match status" value="1"/>
</dbReference>
<dbReference type="GO" id="GO:0000978">
    <property type="term" value="F:RNA polymerase II cis-regulatory region sequence-specific DNA binding"/>
    <property type="evidence" value="ECO:0007669"/>
    <property type="project" value="TreeGrafter"/>
</dbReference>
<proteinExistence type="predicted"/>
<evidence type="ECO:0000256" key="6">
    <source>
        <dbReference type="SAM" id="MobiDB-lite"/>
    </source>
</evidence>
<dbReference type="Pfam" id="PF00319">
    <property type="entry name" value="SRF-TF"/>
    <property type="match status" value="1"/>
</dbReference>
<keyword evidence="4" id="KW-0804">Transcription</keyword>
<dbReference type="InterPro" id="IPR002100">
    <property type="entry name" value="TF_MADSbox"/>
</dbReference>
<dbReference type="Gramene" id="OPUNC01G40210.1">
    <property type="protein sequence ID" value="OPUNC01G40210.1"/>
    <property type="gene ID" value="OPUNC01G40210"/>
</dbReference>
<feature type="region of interest" description="Disordered" evidence="6">
    <location>
        <begin position="104"/>
        <end position="123"/>
    </location>
</feature>
<dbReference type="EnsemblPlants" id="OPUNC01G40210.1">
    <property type="protein sequence ID" value="OPUNC01G40210.1"/>
    <property type="gene ID" value="OPUNC01G40210"/>
</dbReference>
<feature type="domain" description="MADS-box" evidence="7">
    <location>
        <begin position="327"/>
        <end position="359"/>
    </location>
</feature>
<dbReference type="HOGENOM" id="CLU_482683_0_0_1"/>
<evidence type="ECO:0000256" key="2">
    <source>
        <dbReference type="ARBA" id="ARBA00023015"/>
    </source>
</evidence>
<accession>A0A0E0JSL7</accession>
<organism evidence="8">
    <name type="scientific">Oryza punctata</name>
    <name type="common">Red rice</name>
    <dbReference type="NCBI Taxonomy" id="4537"/>
    <lineage>
        <taxon>Eukaryota</taxon>
        <taxon>Viridiplantae</taxon>
        <taxon>Streptophyta</taxon>
        <taxon>Embryophyta</taxon>
        <taxon>Tracheophyta</taxon>
        <taxon>Spermatophyta</taxon>
        <taxon>Magnoliopsida</taxon>
        <taxon>Liliopsida</taxon>
        <taxon>Poales</taxon>
        <taxon>Poaceae</taxon>
        <taxon>BOP clade</taxon>
        <taxon>Oryzoideae</taxon>
        <taxon>Oryzeae</taxon>
        <taxon>Oryzinae</taxon>
        <taxon>Oryza</taxon>
    </lineage>
</organism>
<dbReference type="GO" id="GO:0046983">
    <property type="term" value="F:protein dimerization activity"/>
    <property type="evidence" value="ECO:0007669"/>
    <property type="project" value="InterPro"/>
</dbReference>
<evidence type="ECO:0000259" key="7">
    <source>
        <dbReference type="Pfam" id="PF00319"/>
    </source>
</evidence>
<evidence type="ECO:0000256" key="3">
    <source>
        <dbReference type="ARBA" id="ARBA00023125"/>
    </source>
</evidence>
<reference evidence="8" key="1">
    <citation type="submission" date="2015-04" db="UniProtKB">
        <authorList>
            <consortium name="EnsemblPlants"/>
        </authorList>
    </citation>
    <scope>IDENTIFICATION</scope>
</reference>
<keyword evidence="9" id="KW-1185">Reference proteome</keyword>
<dbReference type="Gene3D" id="3.40.1810.10">
    <property type="entry name" value="Transcription factor, MADS-box"/>
    <property type="match status" value="2"/>
</dbReference>
<feature type="region of interest" description="Disordered" evidence="6">
    <location>
        <begin position="659"/>
        <end position="686"/>
    </location>
</feature>
<evidence type="ECO:0000256" key="5">
    <source>
        <dbReference type="ARBA" id="ARBA00023242"/>
    </source>
</evidence>
<evidence type="ECO:0000313" key="9">
    <source>
        <dbReference type="Proteomes" id="UP000026962"/>
    </source>
</evidence>
<keyword evidence="5" id="KW-0539">Nucleus</keyword>
<sequence length="702" mass="77865">MPPDGCGEATPVTAVAVDPRHEQRRVVLETRKEKLVRKASELATRCRVPVALSCQAFGGGCEPLRWPSMEEAREINKRYKALPENDRRKHTVGDAADLANQAAAAKQQADPAGGESARAAERAAAFGAMPEEELRELLRSIDVSLAAASHMIQKAAEEAEQKHSLQRAHADMNTLMVDSSDAMLPNAAPMDMRDNPVASEDAVLECSQKLMRLRRSLENLQDPIRWFEEKREPVICPQKKPKPCTAPPPPASGGVPYDDKYINLGGYMIERDRFDAIWREHAIPPQCLQPQSLPDDDGEPLRLWSFDDGETSSIKRLRGEDQSSLDTCRRAVLERRKEILARKASELATRCDVPVAVICPGVGAGGEPTWWPSKEEAWAIATRYKALPEKDRRKHSVDDASYCENQAAAKQGGGGELAMATQEDGIAAMTDEELRELLRSIDVSLAAASNTIQKAADEAEQKLSLERACALMVDSSQDAAPMSDMGKKPKPCTAAPPPASGSGFAYDGEYINLGGYMIERDRFEAIWREHAIPPLQSLQPESLPDDDDGEPLRLWSFDDGETRWKKRNRLRGDDQRSLVLMTFWSGWRRKRRKIKTSPEVADAIIATGSIHWKLPTPLVKLDPRRLRRCWICRGKPLPPDSPAGSHRRCRWEDTAIAADARGEGGHRHQQKQRGRDGGTTVEADGEREAVFVPYPVVATPCR</sequence>
<dbReference type="Proteomes" id="UP000026962">
    <property type="component" value="Chromosome 1"/>
</dbReference>
<evidence type="ECO:0000256" key="1">
    <source>
        <dbReference type="ARBA" id="ARBA00004123"/>
    </source>
</evidence>